<name>A0ACB9N6F6_9MYRT</name>
<evidence type="ECO:0000313" key="2">
    <source>
        <dbReference type="Proteomes" id="UP001057402"/>
    </source>
</evidence>
<evidence type="ECO:0000313" key="1">
    <source>
        <dbReference type="EMBL" id="KAI4329900.1"/>
    </source>
</evidence>
<sequence length="412" mass="45324">MEINELFMCPPPPPPASASASDYDDLLPPLTFPLITPQLHIDSSSSSSSSCFPFLNFTPHFHLDGRGLDLDLDSVLGPLSSLSSATTTPVATLPWNPLLEHEVTPLPRNCDSPNCRDKSSTDGSSVSELFPGKRRCLDRGKPKGPSKFAERGDDSVVTTTKRSREDEEVDGGDGIGPARQRQPKLGIGAEEEDEGRKKKSKKEKKGRGGDDGVEPPKDYIHVRARRGQATDSHSLAERVRREKISERMKMLQDLVPSCSKVTGKALMLDEIINYVQSLQRQVEFLSMKLASVDTNMNHGMNARIILKDMFQSTTITTTATAQLPMFEPPLCEKMQEGTNFKYLADPPLSDSRIPPLNGLDDGILAPFRSEDLHSIVGMGLFGQTNLLGLDGQGQMNNNNNSSMDMMMEEHQQ</sequence>
<gene>
    <name evidence="1" type="ORF">MLD38_028233</name>
</gene>
<keyword evidence="2" id="KW-1185">Reference proteome</keyword>
<organism evidence="1 2">
    <name type="scientific">Melastoma candidum</name>
    <dbReference type="NCBI Taxonomy" id="119954"/>
    <lineage>
        <taxon>Eukaryota</taxon>
        <taxon>Viridiplantae</taxon>
        <taxon>Streptophyta</taxon>
        <taxon>Embryophyta</taxon>
        <taxon>Tracheophyta</taxon>
        <taxon>Spermatophyta</taxon>
        <taxon>Magnoliopsida</taxon>
        <taxon>eudicotyledons</taxon>
        <taxon>Gunneridae</taxon>
        <taxon>Pentapetalae</taxon>
        <taxon>rosids</taxon>
        <taxon>malvids</taxon>
        <taxon>Myrtales</taxon>
        <taxon>Melastomataceae</taxon>
        <taxon>Melastomatoideae</taxon>
        <taxon>Melastomateae</taxon>
        <taxon>Melastoma</taxon>
    </lineage>
</organism>
<reference evidence="2" key="1">
    <citation type="journal article" date="2023" name="Front. Plant Sci.">
        <title>Chromosomal-level genome assembly of Melastoma candidum provides insights into trichome evolution.</title>
        <authorList>
            <person name="Zhong Y."/>
            <person name="Wu W."/>
            <person name="Sun C."/>
            <person name="Zou P."/>
            <person name="Liu Y."/>
            <person name="Dai S."/>
            <person name="Zhou R."/>
        </authorList>
    </citation>
    <scope>NUCLEOTIDE SEQUENCE [LARGE SCALE GENOMIC DNA]</scope>
</reference>
<proteinExistence type="predicted"/>
<protein>
    <submittedName>
        <fullName evidence="1">Uncharacterized protein</fullName>
    </submittedName>
</protein>
<dbReference type="Proteomes" id="UP001057402">
    <property type="component" value="Chromosome 8"/>
</dbReference>
<dbReference type="EMBL" id="CM042887">
    <property type="protein sequence ID" value="KAI4329900.1"/>
    <property type="molecule type" value="Genomic_DNA"/>
</dbReference>
<accession>A0ACB9N6F6</accession>
<comment type="caution">
    <text evidence="1">The sequence shown here is derived from an EMBL/GenBank/DDBJ whole genome shotgun (WGS) entry which is preliminary data.</text>
</comment>